<dbReference type="AlphaFoldDB" id="A0AAV4DQB9"/>
<comment type="subcellular location">
    <subcellularLocation>
        <location evidence="1 2">Nucleus</location>
    </subcellularLocation>
</comment>
<dbReference type="PANTHER" id="PTHR46770:SF1">
    <property type="entry name" value="HOMEOBOX PROTEIN ORTHOPEDIA"/>
    <property type="match status" value="1"/>
</dbReference>
<evidence type="ECO:0000256" key="2">
    <source>
        <dbReference type="PROSITE-ProRule" id="PRU00108"/>
    </source>
</evidence>
<keyword evidence="7" id="KW-1185">Reference proteome</keyword>
<dbReference type="SUPFAM" id="SSF46689">
    <property type="entry name" value="Homeodomain-like"/>
    <property type="match status" value="1"/>
</dbReference>
<comment type="caution">
    <text evidence="6">The sequence shown here is derived from an EMBL/GenBank/DDBJ whole genome shotgun (WGS) entry which is preliminary data.</text>
</comment>
<keyword evidence="2" id="KW-0539">Nucleus</keyword>
<dbReference type="InterPro" id="IPR051895">
    <property type="entry name" value="OTP_Homeobox"/>
</dbReference>
<reference evidence="6 7" key="1">
    <citation type="journal article" date="2021" name="Elife">
        <title>Chloroplast acquisition without the gene transfer in kleptoplastic sea slugs, Plakobranchus ocellatus.</title>
        <authorList>
            <person name="Maeda T."/>
            <person name="Takahashi S."/>
            <person name="Yoshida T."/>
            <person name="Shimamura S."/>
            <person name="Takaki Y."/>
            <person name="Nagai Y."/>
            <person name="Toyoda A."/>
            <person name="Suzuki Y."/>
            <person name="Arimoto A."/>
            <person name="Ishii H."/>
            <person name="Satoh N."/>
            <person name="Nishiyama T."/>
            <person name="Hasebe M."/>
            <person name="Maruyama T."/>
            <person name="Minagawa J."/>
            <person name="Obokata J."/>
            <person name="Shigenobu S."/>
        </authorList>
    </citation>
    <scope>NUCLEOTIDE SEQUENCE [LARGE SCALE GENOMIC DNA]</scope>
</reference>
<keyword evidence="2 6" id="KW-0238">DNA-binding</keyword>
<sequence length="228" mass="23986">MPYRNFECRKGKTALKDKCEIFRYKFVNPLDVWFQNRRAKWKKRKKATNVFRNPGALLPSTGLNPFSSMSDAFCGFPTADARWPGMPQMAGNMNPLSLSASLGPRQTIPSSLTSSMSINSLSGHPASHMPGFGNSLGMSNGGSPPSAYTSSYSMVAQTSSCGNASAGGGGVGGGRGGSSVPGDSPSPTLPGASLQCGLSDIDEAWRGTSIAALRRKAIEHTVNIGGYR</sequence>
<feature type="compositionally biased region" description="Gly residues" evidence="3">
    <location>
        <begin position="166"/>
        <end position="179"/>
    </location>
</feature>
<dbReference type="GO" id="GO:0030182">
    <property type="term" value="P:neuron differentiation"/>
    <property type="evidence" value="ECO:0007669"/>
    <property type="project" value="TreeGrafter"/>
</dbReference>
<dbReference type="Gene3D" id="1.10.10.60">
    <property type="entry name" value="Homeodomain-like"/>
    <property type="match status" value="1"/>
</dbReference>
<gene>
    <name evidence="6" type="ORF">PoB_007280200</name>
</gene>
<dbReference type="GO" id="GO:0003677">
    <property type="term" value="F:DNA binding"/>
    <property type="evidence" value="ECO:0007669"/>
    <property type="project" value="UniProtKB-UniRule"/>
</dbReference>
<protein>
    <submittedName>
        <fullName evidence="6">Orthopedia homeobox protein</fullName>
    </submittedName>
</protein>
<proteinExistence type="predicted"/>
<evidence type="ECO:0000313" key="6">
    <source>
        <dbReference type="EMBL" id="GFO46297.1"/>
    </source>
</evidence>
<dbReference type="InterPro" id="IPR003654">
    <property type="entry name" value="OAR_dom"/>
</dbReference>
<dbReference type="InterPro" id="IPR001356">
    <property type="entry name" value="HD"/>
</dbReference>
<dbReference type="InterPro" id="IPR009057">
    <property type="entry name" value="Homeodomain-like_sf"/>
</dbReference>
<feature type="domain" description="OAR" evidence="5">
    <location>
        <begin position="208"/>
        <end position="221"/>
    </location>
</feature>
<evidence type="ECO:0000313" key="7">
    <source>
        <dbReference type="Proteomes" id="UP000735302"/>
    </source>
</evidence>
<feature type="region of interest" description="Disordered" evidence="3">
    <location>
        <begin position="166"/>
        <end position="192"/>
    </location>
</feature>
<accession>A0AAV4DQB9</accession>
<dbReference type="GO" id="GO:0005634">
    <property type="term" value="C:nucleus"/>
    <property type="evidence" value="ECO:0007669"/>
    <property type="project" value="UniProtKB-SubCell"/>
</dbReference>
<evidence type="ECO:0000259" key="5">
    <source>
        <dbReference type="PROSITE" id="PS50803"/>
    </source>
</evidence>
<dbReference type="PROSITE" id="PS50803">
    <property type="entry name" value="OAR"/>
    <property type="match status" value="1"/>
</dbReference>
<name>A0AAV4DQB9_9GAST</name>
<evidence type="ECO:0000256" key="1">
    <source>
        <dbReference type="ARBA" id="ARBA00004123"/>
    </source>
</evidence>
<feature type="domain" description="Homeobox" evidence="4">
    <location>
        <begin position="30"/>
        <end position="44"/>
    </location>
</feature>
<organism evidence="6 7">
    <name type="scientific">Plakobranchus ocellatus</name>
    <dbReference type="NCBI Taxonomy" id="259542"/>
    <lineage>
        <taxon>Eukaryota</taxon>
        <taxon>Metazoa</taxon>
        <taxon>Spiralia</taxon>
        <taxon>Lophotrochozoa</taxon>
        <taxon>Mollusca</taxon>
        <taxon>Gastropoda</taxon>
        <taxon>Heterobranchia</taxon>
        <taxon>Euthyneura</taxon>
        <taxon>Panpulmonata</taxon>
        <taxon>Sacoglossa</taxon>
        <taxon>Placobranchoidea</taxon>
        <taxon>Plakobranchidae</taxon>
        <taxon>Plakobranchus</taxon>
    </lineage>
</organism>
<feature type="DNA-binding region" description="Homeobox" evidence="2">
    <location>
        <begin position="32"/>
        <end position="45"/>
    </location>
</feature>
<keyword evidence="2 6" id="KW-0371">Homeobox</keyword>
<evidence type="ECO:0000259" key="4">
    <source>
        <dbReference type="PROSITE" id="PS50071"/>
    </source>
</evidence>
<dbReference type="Pfam" id="PF03826">
    <property type="entry name" value="OAR"/>
    <property type="match status" value="1"/>
</dbReference>
<evidence type="ECO:0000256" key="3">
    <source>
        <dbReference type="SAM" id="MobiDB-lite"/>
    </source>
</evidence>
<dbReference type="PROSITE" id="PS50071">
    <property type="entry name" value="HOMEOBOX_2"/>
    <property type="match status" value="1"/>
</dbReference>
<dbReference type="EMBL" id="BLXT01008183">
    <property type="protein sequence ID" value="GFO46297.1"/>
    <property type="molecule type" value="Genomic_DNA"/>
</dbReference>
<dbReference type="PANTHER" id="PTHR46770">
    <property type="entry name" value="HOMEOBOX PROTEIN ORTHOPEDIA"/>
    <property type="match status" value="1"/>
</dbReference>
<dbReference type="Proteomes" id="UP000735302">
    <property type="component" value="Unassembled WGS sequence"/>
</dbReference>